<dbReference type="Gene3D" id="1.10.10.10">
    <property type="entry name" value="Winged helix-like DNA-binding domain superfamily/Winged helix DNA-binding domain"/>
    <property type="match status" value="1"/>
</dbReference>
<evidence type="ECO:0000313" key="6">
    <source>
        <dbReference type="EMBL" id="AXR82778.1"/>
    </source>
</evidence>
<dbReference type="GO" id="GO:0003700">
    <property type="term" value="F:DNA-binding transcription factor activity"/>
    <property type="evidence" value="ECO:0007669"/>
    <property type="project" value="TreeGrafter"/>
</dbReference>
<reference evidence="8" key="1">
    <citation type="submission" date="2017-10" db="EMBL/GenBank/DDBJ databases">
        <title>Phenotypic and genomic properties of facultatively anaerobic sulfur-reducing natronoarchaea from hypersaline soda lakes.</title>
        <authorList>
            <person name="Sorokin D.Y."/>
            <person name="Kublanov I.V."/>
            <person name="Roman P."/>
            <person name="Sinninghe Damste J.S."/>
            <person name="Golyshin P.N."/>
            <person name="Rojo D."/>
            <person name="Ciordia S."/>
            <person name="Mena Md.C."/>
            <person name="Ferrer M."/>
            <person name="Messina E."/>
            <person name="Smedile F."/>
            <person name="La Spada G."/>
            <person name="La Cono V."/>
            <person name="Yakimov M.M."/>
        </authorList>
    </citation>
    <scope>NUCLEOTIDE SEQUENCE [LARGE SCALE GENOMIC DNA]</scope>
    <source>
        <strain evidence="8">AArc1</strain>
    </source>
</reference>
<dbReference type="GeneID" id="37643277"/>
<dbReference type="InterPro" id="IPR011991">
    <property type="entry name" value="ArsR-like_HTH"/>
</dbReference>
<dbReference type="AlphaFoldDB" id="A0A346PCL5"/>
<gene>
    <name evidence="5" type="ORF">AArc1_0919</name>
    <name evidence="6" type="ORF">AArcMg_2788</name>
</gene>
<evidence type="ECO:0000313" key="8">
    <source>
        <dbReference type="Proteomes" id="UP000258707"/>
    </source>
</evidence>
<evidence type="ECO:0000313" key="5">
    <source>
        <dbReference type="EMBL" id="AXR77260.1"/>
    </source>
</evidence>
<proteinExistence type="predicted"/>
<evidence type="ECO:0000256" key="3">
    <source>
        <dbReference type="ARBA" id="ARBA00023163"/>
    </source>
</evidence>
<evidence type="ECO:0000256" key="2">
    <source>
        <dbReference type="ARBA" id="ARBA00023125"/>
    </source>
</evidence>
<name>A0A346PCL5_9EURY</name>
<dbReference type="InterPro" id="IPR014757">
    <property type="entry name" value="Tscrpt_reg_IclR_C"/>
</dbReference>
<dbReference type="GO" id="GO:0045892">
    <property type="term" value="P:negative regulation of DNA-templated transcription"/>
    <property type="evidence" value="ECO:0007669"/>
    <property type="project" value="TreeGrafter"/>
</dbReference>
<dbReference type="RefSeq" id="WP_117363450.1">
    <property type="nucleotide sequence ID" value="NZ_CP024047.1"/>
</dbReference>
<keyword evidence="2 5" id="KW-0238">DNA-binding</keyword>
<dbReference type="SUPFAM" id="SSF46785">
    <property type="entry name" value="Winged helix' DNA-binding domain"/>
    <property type="match status" value="1"/>
</dbReference>
<dbReference type="SMART" id="SM00346">
    <property type="entry name" value="HTH_ICLR"/>
    <property type="match status" value="1"/>
</dbReference>
<reference evidence="7" key="2">
    <citation type="submission" date="2018-02" db="EMBL/GenBank/DDBJ databases">
        <title>Phenotypic and genomic properties of facultatively anaerobic sulfur-reducing natronoarchaea from hypersaline soda lakes.</title>
        <authorList>
            <person name="Sorokin D.Y."/>
            <person name="Kublanov I.V."/>
            <person name="Roman P."/>
            <person name="Sinninghe Damste J.S."/>
            <person name="Golyshin P.N."/>
            <person name="Rojo D."/>
            <person name="Ciordia S."/>
            <person name="Mena M.D.C."/>
            <person name="Ferrer M."/>
            <person name="Messina E."/>
            <person name="Smedile F."/>
            <person name="La Spada G."/>
            <person name="La Cono V."/>
            <person name="Yakimov M.M."/>
        </authorList>
    </citation>
    <scope>NUCLEOTIDE SEQUENCE [LARGE SCALE GENOMIC DNA]</scope>
    <source>
        <strain evidence="7">AArc-Mg</strain>
    </source>
</reference>
<dbReference type="Pfam" id="PF09339">
    <property type="entry name" value="HTH_IclR"/>
    <property type="match status" value="1"/>
</dbReference>
<keyword evidence="3" id="KW-0804">Transcription</keyword>
<keyword evidence="7" id="KW-1185">Reference proteome</keyword>
<dbReference type="KEGG" id="nag:AArcMg_2788"/>
<dbReference type="Proteomes" id="UP000258613">
    <property type="component" value="Chromosome"/>
</dbReference>
<dbReference type="EMBL" id="CP024047">
    <property type="protein sequence ID" value="AXR77260.1"/>
    <property type="molecule type" value="Genomic_DNA"/>
</dbReference>
<evidence type="ECO:0000259" key="4">
    <source>
        <dbReference type="PROSITE" id="PS51078"/>
    </source>
</evidence>
<accession>A0A346PTD3</accession>
<evidence type="ECO:0000313" key="7">
    <source>
        <dbReference type="Proteomes" id="UP000258613"/>
    </source>
</evidence>
<dbReference type="Proteomes" id="UP000258707">
    <property type="component" value="Chromosome"/>
</dbReference>
<evidence type="ECO:0000256" key="1">
    <source>
        <dbReference type="ARBA" id="ARBA00023015"/>
    </source>
</evidence>
<dbReference type="PROSITE" id="PS51078">
    <property type="entry name" value="ICLR_ED"/>
    <property type="match status" value="1"/>
</dbReference>
<dbReference type="Gene3D" id="3.30.450.40">
    <property type="match status" value="1"/>
</dbReference>
<dbReference type="EMBL" id="CP027033">
    <property type="protein sequence ID" value="AXR82778.1"/>
    <property type="molecule type" value="Genomic_DNA"/>
</dbReference>
<feature type="domain" description="IclR-ED" evidence="4">
    <location>
        <begin position="71"/>
        <end position="255"/>
    </location>
</feature>
<dbReference type="OrthoDB" id="14763at2157"/>
<dbReference type="InterPro" id="IPR005471">
    <property type="entry name" value="Tscrpt_reg_IclR_N"/>
</dbReference>
<dbReference type="InterPro" id="IPR029016">
    <property type="entry name" value="GAF-like_dom_sf"/>
</dbReference>
<organism evidence="5 8">
    <name type="scientific">Natrarchaeobaculum sulfurireducens</name>
    <dbReference type="NCBI Taxonomy" id="2044521"/>
    <lineage>
        <taxon>Archaea</taxon>
        <taxon>Methanobacteriati</taxon>
        <taxon>Methanobacteriota</taxon>
        <taxon>Stenosarchaea group</taxon>
        <taxon>Halobacteria</taxon>
        <taxon>Halobacteriales</taxon>
        <taxon>Natrialbaceae</taxon>
        <taxon>Natrarchaeobaculum</taxon>
    </lineage>
</organism>
<keyword evidence="1" id="KW-0805">Transcription regulation</keyword>
<accession>A0A346PCL5</accession>
<dbReference type="Pfam" id="PF01614">
    <property type="entry name" value="IclR_C"/>
    <property type="match status" value="1"/>
</dbReference>
<dbReference type="CDD" id="cd00090">
    <property type="entry name" value="HTH_ARSR"/>
    <property type="match status" value="1"/>
</dbReference>
<reference evidence="5" key="3">
    <citation type="journal article" date="2019" name="Int. J. Syst. Evol. Microbiol.">
        <title>Natronolimnobius sulfurireducens sp. nov. and Halalkaliarchaeum desulfuricum gen. nov., sp. nov., the first sulfur-respiring alkaliphilic haloarchaea from hypersaline alkaline lakes.</title>
        <authorList>
            <person name="Sorokin D.Y."/>
            <person name="Yakimov M."/>
            <person name="Messina E."/>
            <person name="Merkel A.Y."/>
            <person name="Bale N.J."/>
            <person name="Sinninghe Damste J.S."/>
        </authorList>
    </citation>
    <scope>NUCLEOTIDE SEQUENCE</scope>
    <source>
        <strain evidence="6">AArc-Mg</strain>
        <strain evidence="5">AArc1</strain>
    </source>
</reference>
<sequence>MPQTPGPNGGINATRTTFAIVETLHEREAARLTELAADVDIANSTAHEHLETLKECGYVVEDEGLFSLSLKFLDHGTQAKRRYRDLIEAAKPALEGLIDETNEAMNLVVEEHGEAVYVDRMTGERGVPTNSWAGKRKPLHTIASGKSILAHLPDERVDQIVSAHALSPVTERTITSRERLDEELETIRDRGVAFNDRESHDRIRAVGTPIVLEGEVFGGIAIAGPAKRLTGEYFRSELPDLLLGAVNEIELKLAYH</sequence>
<dbReference type="InterPro" id="IPR036390">
    <property type="entry name" value="WH_DNA-bd_sf"/>
</dbReference>
<protein>
    <submittedName>
        <fullName evidence="5 6">Transcriptional regulator, IclR family</fullName>
    </submittedName>
</protein>
<dbReference type="InterPro" id="IPR036388">
    <property type="entry name" value="WH-like_DNA-bd_sf"/>
</dbReference>
<dbReference type="PANTHER" id="PTHR30136:SF35">
    <property type="entry name" value="HTH-TYPE TRANSCRIPTIONAL REGULATOR RV1719"/>
    <property type="match status" value="1"/>
</dbReference>
<dbReference type="InterPro" id="IPR050707">
    <property type="entry name" value="HTH_MetabolicPath_Reg"/>
</dbReference>
<dbReference type="SUPFAM" id="SSF55781">
    <property type="entry name" value="GAF domain-like"/>
    <property type="match status" value="1"/>
</dbReference>
<dbReference type="KEGG" id="nan:AArc1_0919"/>
<dbReference type="PANTHER" id="PTHR30136">
    <property type="entry name" value="HELIX-TURN-HELIX TRANSCRIPTIONAL REGULATOR, ICLR FAMILY"/>
    <property type="match status" value="1"/>
</dbReference>
<dbReference type="GO" id="GO:0003677">
    <property type="term" value="F:DNA binding"/>
    <property type="evidence" value="ECO:0007669"/>
    <property type="project" value="UniProtKB-KW"/>
</dbReference>